<gene>
    <name evidence="3" type="ORF">QTG54_006637</name>
</gene>
<dbReference type="AlphaFoldDB" id="A0AAD9DEQ5"/>
<sequence length="296" mass="31472">MMMSLPMSTLPLSLLLLFVVLLEPCTSFSTNPIRLPKQKQTPSQLFLFNFPSGGGGGAKAPTSTANRDSAAINAIKSALQKPRNPKCPLVECEFPALAALNKLGDGSLRSATEAEDANIAFASKLCSKVGSPFGPKVNLVVSSSASRSFLDKVQKKVKGASICSVKDLASTSVSGTTSVFLTPSSKADYQEARKLAEGGCPTVIVNALFKDQKSVPESATMAYFLKPLTYNSQVAGFLVRSYPSQWTVLDAQSAVLGTFTDAEILVPKTNTPDLRASVRLVQKSADEKAIRARSMQ</sequence>
<accession>A0AAD9DEQ5</accession>
<keyword evidence="4" id="KW-1185">Reference proteome</keyword>
<feature type="domain" description="DUF1995" evidence="2">
    <location>
        <begin position="70"/>
        <end position="252"/>
    </location>
</feature>
<evidence type="ECO:0000313" key="3">
    <source>
        <dbReference type="EMBL" id="KAK1743040.1"/>
    </source>
</evidence>
<feature type="signal peptide" evidence="1">
    <location>
        <begin position="1"/>
        <end position="27"/>
    </location>
</feature>
<evidence type="ECO:0000259" key="2">
    <source>
        <dbReference type="Pfam" id="PF09353"/>
    </source>
</evidence>
<protein>
    <recommendedName>
        <fullName evidence="2">DUF1995 domain-containing protein</fullName>
    </recommendedName>
</protein>
<keyword evidence="1" id="KW-0732">Signal</keyword>
<dbReference type="EMBL" id="JATAAI010000010">
    <property type="protein sequence ID" value="KAK1743040.1"/>
    <property type="molecule type" value="Genomic_DNA"/>
</dbReference>
<evidence type="ECO:0000313" key="4">
    <source>
        <dbReference type="Proteomes" id="UP001224775"/>
    </source>
</evidence>
<reference evidence="3" key="1">
    <citation type="submission" date="2023-06" db="EMBL/GenBank/DDBJ databases">
        <title>Survivors Of The Sea: Transcriptome response of Skeletonema marinoi to long-term dormancy.</title>
        <authorList>
            <person name="Pinder M.I.M."/>
            <person name="Kourtchenko O."/>
            <person name="Robertson E.K."/>
            <person name="Larsson T."/>
            <person name="Maumus F."/>
            <person name="Osuna-Cruz C.M."/>
            <person name="Vancaester E."/>
            <person name="Stenow R."/>
            <person name="Vandepoele K."/>
            <person name="Ploug H."/>
            <person name="Bruchert V."/>
            <person name="Godhe A."/>
            <person name="Topel M."/>
        </authorList>
    </citation>
    <scope>NUCLEOTIDE SEQUENCE</scope>
    <source>
        <strain evidence="3">R05AC</strain>
    </source>
</reference>
<evidence type="ECO:0000256" key="1">
    <source>
        <dbReference type="SAM" id="SignalP"/>
    </source>
</evidence>
<feature type="chain" id="PRO_5042095412" description="DUF1995 domain-containing protein" evidence="1">
    <location>
        <begin position="28"/>
        <end position="296"/>
    </location>
</feature>
<dbReference type="Proteomes" id="UP001224775">
    <property type="component" value="Unassembled WGS sequence"/>
</dbReference>
<name>A0AAD9DEQ5_9STRA</name>
<dbReference type="Pfam" id="PF09353">
    <property type="entry name" value="DUF1995"/>
    <property type="match status" value="1"/>
</dbReference>
<proteinExistence type="predicted"/>
<dbReference type="InterPro" id="IPR018962">
    <property type="entry name" value="DUF1995"/>
</dbReference>
<organism evidence="3 4">
    <name type="scientific">Skeletonema marinoi</name>
    <dbReference type="NCBI Taxonomy" id="267567"/>
    <lineage>
        <taxon>Eukaryota</taxon>
        <taxon>Sar</taxon>
        <taxon>Stramenopiles</taxon>
        <taxon>Ochrophyta</taxon>
        <taxon>Bacillariophyta</taxon>
        <taxon>Coscinodiscophyceae</taxon>
        <taxon>Thalassiosirophycidae</taxon>
        <taxon>Thalassiosirales</taxon>
        <taxon>Skeletonemataceae</taxon>
        <taxon>Skeletonema</taxon>
        <taxon>Skeletonema marinoi-dohrnii complex</taxon>
    </lineage>
</organism>
<comment type="caution">
    <text evidence="3">The sequence shown here is derived from an EMBL/GenBank/DDBJ whole genome shotgun (WGS) entry which is preliminary data.</text>
</comment>